<dbReference type="Proteomes" id="UP000462410">
    <property type="component" value="Unassembled WGS sequence"/>
</dbReference>
<dbReference type="EMBL" id="WTQQ01000156">
    <property type="protein sequence ID" value="MWR89130.1"/>
    <property type="molecule type" value="Genomic_DNA"/>
</dbReference>
<organism evidence="1 3">
    <name type="scientific">Escherichia coli</name>
    <dbReference type="NCBI Taxonomy" id="562"/>
    <lineage>
        <taxon>Bacteria</taxon>
        <taxon>Pseudomonadati</taxon>
        <taxon>Pseudomonadota</taxon>
        <taxon>Gammaproteobacteria</taxon>
        <taxon>Enterobacterales</taxon>
        <taxon>Enterobacteriaceae</taxon>
        <taxon>Escherichia</taxon>
    </lineage>
</organism>
<protein>
    <submittedName>
        <fullName evidence="1">DUF2971 domain-containing protein</fullName>
    </submittedName>
</protein>
<accession>A0A6N8NGG7</accession>
<dbReference type="AlphaFoldDB" id="A0A6N8NGG7"/>
<evidence type="ECO:0000313" key="4">
    <source>
        <dbReference type="Proteomes" id="UP000462410"/>
    </source>
</evidence>
<dbReference type="Proteomes" id="UP000436482">
    <property type="component" value="Unassembled WGS sequence"/>
</dbReference>
<proteinExistence type="predicted"/>
<dbReference type="InterPro" id="IPR021352">
    <property type="entry name" value="DUF2971"/>
</dbReference>
<evidence type="ECO:0000313" key="2">
    <source>
        <dbReference type="EMBL" id="MWT20415.1"/>
    </source>
</evidence>
<reference evidence="3 4" key="1">
    <citation type="submission" date="2019-12" db="EMBL/GenBank/DDBJ databases">
        <title>Enteriobacteria Tanzani isolates_8377-8380.</title>
        <authorList>
            <person name="Subbiah M."/>
            <person name="Call D."/>
        </authorList>
    </citation>
    <scope>NUCLEOTIDE SEQUENCE [LARGE SCALE GENOMIC DNA]</scope>
    <source>
        <strain evidence="2 4">8378wH8</strain>
        <strain evidence="1 3">8379wE6</strain>
    </source>
</reference>
<evidence type="ECO:0000313" key="1">
    <source>
        <dbReference type="EMBL" id="MWR89130.1"/>
    </source>
</evidence>
<gene>
    <name evidence="2" type="ORF">GP965_05665</name>
    <name evidence="1" type="ORF">GP979_12580</name>
</gene>
<comment type="caution">
    <text evidence="1">The sequence shown here is derived from an EMBL/GenBank/DDBJ whole genome shotgun (WGS) entry which is preliminary data.</text>
</comment>
<dbReference type="Pfam" id="PF11185">
    <property type="entry name" value="DUF2971"/>
    <property type="match status" value="1"/>
</dbReference>
<evidence type="ECO:0000313" key="3">
    <source>
        <dbReference type="Proteomes" id="UP000436482"/>
    </source>
</evidence>
<sequence length="328" mass="38543">MGTNRSPPLEQKKTLRTRLLWLVLIRRICYCTTLLSGIFTDRTVQATQSFLSTNEQIEIVILQGAIMHTEYIWRYLDIEKFSMLLEQNALFFCSAKNFEDPFEGEFAWGHTGYKKFIETQEKLCATHGAGMDLDPFMAFNLKTLKEISERTYISCWHCNEHESEAMWKLYCKNPAKGVVIKSKKKNLQSQLENNNLNKLQLKHVKYVKNFWIKQYNPESDVFFNKRPSFEYEKEFRAIFQENTFNTPPVKGKLVPVSLNNLLEEIRISPFADKDFKNEVLQISKKYGLDLKVKNSEIEMHPIMHVEEEIIAEGPNWYQSKIRLAIRDA</sequence>
<dbReference type="EMBL" id="WTRC01000042">
    <property type="protein sequence ID" value="MWT20415.1"/>
    <property type="molecule type" value="Genomic_DNA"/>
</dbReference>
<name>A0A6N8NGG7_ECOLX</name>